<keyword evidence="2" id="KW-1185">Reference proteome</keyword>
<evidence type="ECO:0008006" key="3">
    <source>
        <dbReference type="Google" id="ProtNLM"/>
    </source>
</evidence>
<feature type="non-terminal residue" evidence="1">
    <location>
        <position position="1"/>
    </location>
</feature>
<accession>A0A7J6KLD9</accession>
<organism evidence="1 2">
    <name type="scientific">Perkinsus chesapeaki</name>
    <name type="common">Clam parasite</name>
    <name type="synonym">Perkinsus andrewsi</name>
    <dbReference type="NCBI Taxonomy" id="330153"/>
    <lineage>
        <taxon>Eukaryota</taxon>
        <taxon>Sar</taxon>
        <taxon>Alveolata</taxon>
        <taxon>Perkinsozoa</taxon>
        <taxon>Perkinsea</taxon>
        <taxon>Perkinsida</taxon>
        <taxon>Perkinsidae</taxon>
        <taxon>Perkinsus</taxon>
    </lineage>
</organism>
<protein>
    <recommendedName>
        <fullName evidence="3">RRM domain-containing protein</fullName>
    </recommendedName>
</protein>
<dbReference type="GO" id="GO:0003676">
    <property type="term" value="F:nucleic acid binding"/>
    <property type="evidence" value="ECO:0007669"/>
    <property type="project" value="InterPro"/>
</dbReference>
<comment type="caution">
    <text evidence="1">The sequence shown here is derived from an EMBL/GenBank/DDBJ whole genome shotgun (WGS) entry which is preliminary data.</text>
</comment>
<proteinExistence type="predicted"/>
<feature type="non-terminal residue" evidence="1">
    <location>
        <position position="304"/>
    </location>
</feature>
<dbReference type="AlphaFoldDB" id="A0A7J6KLD9"/>
<name>A0A7J6KLD9_PERCH</name>
<evidence type="ECO:0000313" key="2">
    <source>
        <dbReference type="Proteomes" id="UP000591131"/>
    </source>
</evidence>
<sequence>YISDLEVLRDQLIFQRGYELSDVEVRGRLYGGLPKEAQKSIDNLPKGSCDTYDMMVEEAKKWGRLEVKYEEPKVTATKSKTTPKTPITRKTVSQKKTVNNAELNAIESPITVEEGSLKRRRVYVEGLPNWWSFGDVRSFVQKVLDKNCRVFVKMLSRRGVATLSFEEYDDAGLFMDMIRTSTVQGASRMRARFDRYEILPADKGKADEQGQVDPQLNAIDTTTVENSEEDSDEDSVVSECNNGVLSLGDMSSSVTIDRDHSDDLKLCDNVQLLSTTSAGLPKLKVHVGNDRLMLNALLDSGATD</sequence>
<dbReference type="InterPro" id="IPR035979">
    <property type="entry name" value="RBD_domain_sf"/>
</dbReference>
<dbReference type="SUPFAM" id="SSF54928">
    <property type="entry name" value="RNA-binding domain, RBD"/>
    <property type="match status" value="1"/>
</dbReference>
<gene>
    <name evidence="1" type="ORF">FOL47_004033</name>
</gene>
<dbReference type="EMBL" id="JAAPAO010002317">
    <property type="protein sequence ID" value="KAF4647877.1"/>
    <property type="molecule type" value="Genomic_DNA"/>
</dbReference>
<evidence type="ECO:0000313" key="1">
    <source>
        <dbReference type="EMBL" id="KAF4647877.1"/>
    </source>
</evidence>
<reference evidence="1 2" key="1">
    <citation type="submission" date="2020-04" db="EMBL/GenBank/DDBJ databases">
        <title>Perkinsus chesapeaki whole genome sequence.</title>
        <authorList>
            <person name="Bogema D.R."/>
        </authorList>
    </citation>
    <scope>NUCLEOTIDE SEQUENCE [LARGE SCALE GENOMIC DNA]</scope>
    <source>
        <strain evidence="1">ATCC PRA-425</strain>
    </source>
</reference>
<dbReference type="Proteomes" id="UP000591131">
    <property type="component" value="Unassembled WGS sequence"/>
</dbReference>